<keyword evidence="1" id="KW-0732">Signal</keyword>
<evidence type="ECO:0000313" key="2">
    <source>
        <dbReference type="EMBL" id="OAE49095.1"/>
    </source>
</evidence>
<sequence>MKLKYLAGAAVVGAASLCFVTANAGPVTAKPKEDVTASFDIIETTITTKGENAVFSTKVRGEAGKEKPDATGKFEGSEVYAYVWPTSLDSGEIGFEKKQGIVALAVTFHPDFDDAAKGAKNRHIWHPHWVVLTKDQACGAGLKVVDIPKGSKPKVPETWPGVPLLIDSPEYPTNFSGDKVDVEIPLKLISGIKRASFDGVTAGLKVNGNLHAPLLCVANVFKVASGDLSLPGKVEATK</sequence>
<organism evidence="2 3">
    <name type="scientific">Agrobacterium tumefaciens</name>
    <dbReference type="NCBI Taxonomy" id="358"/>
    <lineage>
        <taxon>Bacteria</taxon>
        <taxon>Pseudomonadati</taxon>
        <taxon>Pseudomonadota</taxon>
        <taxon>Alphaproteobacteria</taxon>
        <taxon>Hyphomicrobiales</taxon>
        <taxon>Rhizobiaceae</taxon>
        <taxon>Rhizobium/Agrobacterium group</taxon>
        <taxon>Agrobacterium</taxon>
        <taxon>Agrobacterium tumefaciens complex</taxon>
    </lineage>
</organism>
<protein>
    <submittedName>
        <fullName evidence="2">Uncharacterized protein</fullName>
    </submittedName>
</protein>
<dbReference type="RefSeq" id="WP_063947264.1">
    <property type="nucleotide sequence ID" value="NZ_LXPS01000003.1"/>
</dbReference>
<name>A0A176XIL6_AGRTU</name>
<comment type="caution">
    <text evidence="2">The sequence shown here is derived from an EMBL/GenBank/DDBJ whole genome shotgun (WGS) entry which is preliminary data.</text>
</comment>
<accession>A0A176XIL6</accession>
<feature type="signal peptide" evidence="1">
    <location>
        <begin position="1"/>
        <end position="24"/>
    </location>
</feature>
<evidence type="ECO:0000256" key="1">
    <source>
        <dbReference type="SAM" id="SignalP"/>
    </source>
</evidence>
<feature type="chain" id="PRO_5008053470" evidence="1">
    <location>
        <begin position="25"/>
        <end position="238"/>
    </location>
</feature>
<proteinExistence type="predicted"/>
<evidence type="ECO:0000313" key="3">
    <source>
        <dbReference type="Proteomes" id="UP000077098"/>
    </source>
</evidence>
<dbReference type="Proteomes" id="UP000077098">
    <property type="component" value="Unassembled WGS sequence"/>
</dbReference>
<dbReference type="EMBL" id="LXPS01000003">
    <property type="protein sequence ID" value="OAE49095.1"/>
    <property type="molecule type" value="Genomic_DNA"/>
</dbReference>
<reference evidence="2 3" key="1">
    <citation type="submission" date="2016-05" db="EMBL/GenBank/DDBJ databases">
        <authorList>
            <person name="Lavstsen T."/>
            <person name="Jespersen J.S."/>
        </authorList>
    </citation>
    <scope>NUCLEOTIDE SEQUENCE [LARGE SCALE GENOMIC DNA]</scope>
    <source>
        <strain evidence="2 3">KCJ1736</strain>
    </source>
</reference>
<dbReference type="AlphaFoldDB" id="A0A176XIL6"/>
<gene>
    <name evidence="2" type="ORF">A7J57_00210</name>
</gene>